<dbReference type="InterPro" id="IPR056440">
    <property type="entry name" value="Zn-ribbon_GIR1"/>
</dbReference>
<sequence>MSERKEKIDIDCASSKIDLKLDFSPSVLEQRIITTTSNSSTSSPTSSCVLSEKKRPDNDNSNNLEETTTMVSDMVLVGCPGCYLYLLLLRDNIRCPKCKSSDFIYITKNNIISRNN</sequence>
<dbReference type="InterPro" id="IPR055281">
    <property type="entry name" value="GIR1-2/SIED1"/>
</dbReference>
<dbReference type="Pfam" id="PF24747">
    <property type="entry name" value="Zn-ribbon_GIR1"/>
    <property type="match status" value="1"/>
</dbReference>
<feature type="region of interest" description="Disordered" evidence="1">
    <location>
        <begin position="34"/>
        <end position="66"/>
    </location>
</feature>
<dbReference type="PANTHER" id="PTHR33177:SF74">
    <property type="entry name" value="PROTEIN GL2-INTERACTING REPRESSOR 1"/>
    <property type="match status" value="1"/>
</dbReference>
<dbReference type="PANTHER" id="PTHR33177">
    <property type="entry name" value="PUTATIVE-RELATED"/>
    <property type="match status" value="1"/>
</dbReference>
<accession>A0AAD4S331</accession>
<evidence type="ECO:0000256" key="1">
    <source>
        <dbReference type="SAM" id="MobiDB-lite"/>
    </source>
</evidence>
<dbReference type="AlphaFoldDB" id="A0AAD4S331"/>
<keyword evidence="4" id="KW-1185">Reference proteome</keyword>
<evidence type="ECO:0000313" key="3">
    <source>
        <dbReference type="EMBL" id="KAI3857189.1"/>
    </source>
</evidence>
<dbReference type="EMBL" id="JAJJMB010014886">
    <property type="protein sequence ID" value="KAI3857189.1"/>
    <property type="molecule type" value="Genomic_DNA"/>
</dbReference>
<dbReference type="Proteomes" id="UP001202328">
    <property type="component" value="Unassembled WGS sequence"/>
</dbReference>
<feature type="compositionally biased region" description="Low complexity" evidence="1">
    <location>
        <begin position="34"/>
        <end position="47"/>
    </location>
</feature>
<proteinExistence type="predicted"/>
<protein>
    <recommendedName>
        <fullName evidence="2">GIR1-like zinc ribbon domain-containing protein</fullName>
    </recommendedName>
</protein>
<evidence type="ECO:0000313" key="4">
    <source>
        <dbReference type="Proteomes" id="UP001202328"/>
    </source>
</evidence>
<name>A0AAD4S331_9MAGN</name>
<feature type="domain" description="GIR1-like zinc ribbon" evidence="2">
    <location>
        <begin position="74"/>
        <end position="101"/>
    </location>
</feature>
<evidence type="ECO:0000259" key="2">
    <source>
        <dbReference type="Pfam" id="PF24747"/>
    </source>
</evidence>
<comment type="caution">
    <text evidence="3">The sequence shown here is derived from an EMBL/GenBank/DDBJ whole genome shotgun (WGS) entry which is preliminary data.</text>
</comment>
<organism evidence="3 4">
    <name type="scientific">Papaver atlanticum</name>
    <dbReference type="NCBI Taxonomy" id="357466"/>
    <lineage>
        <taxon>Eukaryota</taxon>
        <taxon>Viridiplantae</taxon>
        <taxon>Streptophyta</taxon>
        <taxon>Embryophyta</taxon>
        <taxon>Tracheophyta</taxon>
        <taxon>Spermatophyta</taxon>
        <taxon>Magnoliopsida</taxon>
        <taxon>Ranunculales</taxon>
        <taxon>Papaveraceae</taxon>
        <taxon>Papaveroideae</taxon>
        <taxon>Papaver</taxon>
    </lineage>
</organism>
<reference evidence="3" key="1">
    <citation type="submission" date="2022-04" db="EMBL/GenBank/DDBJ databases">
        <title>A functionally conserved STORR gene fusion in Papaver species that diverged 16.8 million years ago.</title>
        <authorList>
            <person name="Catania T."/>
        </authorList>
    </citation>
    <scope>NUCLEOTIDE SEQUENCE</scope>
    <source>
        <strain evidence="3">S-188037</strain>
    </source>
</reference>
<gene>
    <name evidence="3" type="ORF">MKW98_010603</name>
</gene>